<evidence type="ECO:0000313" key="2">
    <source>
        <dbReference type="Proteomes" id="UP000190837"/>
    </source>
</evidence>
<reference evidence="2" key="1">
    <citation type="submission" date="2016-04" db="EMBL/GenBank/DDBJ databases">
        <authorList>
            <person name="Tagini F."/>
        </authorList>
    </citation>
    <scope>NUCLEOTIDE SEQUENCE [LARGE SCALE GENOMIC DNA]</scope>
    <source>
        <strain evidence="2">CHUV0807</strain>
    </source>
</reference>
<gene>
    <name evidence="1" type="ORF">CHUV0807_1143</name>
</gene>
<organism evidence="1 2">
    <name type="scientific">Cardiobacterium hominis</name>
    <dbReference type="NCBI Taxonomy" id="2718"/>
    <lineage>
        <taxon>Bacteria</taxon>
        <taxon>Pseudomonadati</taxon>
        <taxon>Pseudomonadota</taxon>
        <taxon>Gammaproteobacteria</taxon>
        <taxon>Cardiobacteriales</taxon>
        <taxon>Cardiobacteriaceae</taxon>
        <taxon>Cardiobacterium</taxon>
    </lineage>
</organism>
<dbReference type="Proteomes" id="UP000190837">
    <property type="component" value="Unassembled WGS sequence"/>
</dbReference>
<evidence type="ECO:0000313" key="1">
    <source>
        <dbReference type="EMBL" id="SAM63655.1"/>
    </source>
</evidence>
<proteinExistence type="predicted"/>
<sequence length="38" mass="4506">MEVMLLKSAQKQEKWKFWVKNMKSQKSIIIAFHVAKNG</sequence>
<protein>
    <submittedName>
        <fullName evidence="1">Uncharacterized protein</fullName>
    </submittedName>
</protein>
<dbReference type="EMBL" id="FKLO01000043">
    <property type="protein sequence ID" value="SAM63655.1"/>
    <property type="molecule type" value="Genomic_DNA"/>
</dbReference>
<name>A0A1C3H453_9GAMM</name>
<accession>A0A1C3H453</accession>
<dbReference type="AlphaFoldDB" id="A0A1C3H453"/>